<keyword evidence="2" id="KW-1185">Reference proteome</keyword>
<organism evidence="1 2">
    <name type="scientific">Falsiruegeria mediterranea M17</name>
    <dbReference type="NCBI Taxonomy" id="1200281"/>
    <lineage>
        <taxon>Bacteria</taxon>
        <taxon>Pseudomonadati</taxon>
        <taxon>Pseudomonadota</taxon>
        <taxon>Alphaproteobacteria</taxon>
        <taxon>Rhodobacterales</taxon>
        <taxon>Roseobacteraceae</taxon>
        <taxon>Falsiruegeria</taxon>
    </lineage>
</organism>
<evidence type="ECO:0000313" key="1">
    <source>
        <dbReference type="EMBL" id="SPJ31472.1"/>
    </source>
</evidence>
<reference evidence="2" key="1">
    <citation type="submission" date="2018-03" db="EMBL/GenBank/DDBJ databases">
        <authorList>
            <person name="Rodrigo-Torres L."/>
            <person name="Arahal R. D."/>
            <person name="Lucena T."/>
        </authorList>
    </citation>
    <scope>NUCLEOTIDE SEQUENCE [LARGE SCALE GENOMIC DNA]</scope>
    <source>
        <strain evidence="2">CECT 7615</strain>
    </source>
</reference>
<dbReference type="EMBL" id="ONZG01000026">
    <property type="protein sequence ID" value="SPJ31472.1"/>
    <property type="molecule type" value="Genomic_DNA"/>
</dbReference>
<dbReference type="AlphaFoldDB" id="A0A2R8CGA4"/>
<protein>
    <submittedName>
        <fullName evidence="1">Uncharacterized protein</fullName>
    </submittedName>
</protein>
<accession>A0A2R8CGA4</accession>
<dbReference type="RefSeq" id="WP_108792677.1">
    <property type="nucleotide sequence ID" value="NZ_ONZG01000026.1"/>
</dbReference>
<dbReference type="Proteomes" id="UP000244898">
    <property type="component" value="Unassembled WGS sequence"/>
</dbReference>
<proteinExistence type="predicted"/>
<name>A0A2R8CGA4_9RHOB</name>
<gene>
    <name evidence="1" type="ORF">TRM7615_05015</name>
</gene>
<sequence>MNQGRAKNFEAVKAVIERHLPMTCRSADAQMYDTVSDSLADILGRANHLDVHFSGFGVSHDVEEIEQLRRHLSAIQQVASSLSPSTVQDICHADWYRGLPYGEFPNLKDLKYSSILPEVLVHIEQLSLALNELEKNPTSKQRAGKKRNWRAIAVVAKCQKIWSEEHVLEEFRNSGRNPGRLYPMIWHEDYEEQVKGRREFDEAVSLLKPKSAHNDAPGPFGRFVEDVFEVLGITGPRGEPVRAASALRSLAEVERKQQNEKE</sequence>
<evidence type="ECO:0000313" key="2">
    <source>
        <dbReference type="Proteomes" id="UP000244898"/>
    </source>
</evidence>